<evidence type="ECO:0000256" key="2">
    <source>
        <dbReference type="ARBA" id="ARBA00022448"/>
    </source>
</evidence>
<sequence length="168" mass="18116">MFTFETAHRSGLSAAVARLVTAWALLGGVVLLAVVAINVVSVVGAVFWKPFPGDFELTEIGVAVAVFAFLPYCQLTDANVTADIFTARAPKPVLAVLRAVAALIAFGFATILVWRMYLGMLDQREYDYTTAILQVPIWWGFVPILISLALLIAAAAVTCLEALRETRA</sequence>
<gene>
    <name evidence="9" type="ORF">SAMN04488105_109249</name>
</gene>
<keyword evidence="3" id="KW-1003">Cell membrane</keyword>
<dbReference type="GO" id="GO:0022857">
    <property type="term" value="F:transmembrane transporter activity"/>
    <property type="evidence" value="ECO:0007669"/>
    <property type="project" value="UniProtKB-UniRule"/>
</dbReference>
<feature type="transmembrane region" description="Helical" evidence="7">
    <location>
        <begin position="137"/>
        <end position="163"/>
    </location>
</feature>
<comment type="subunit">
    <text evidence="7">The complex comprises the extracytoplasmic solute receptor protein and the two transmembrane proteins.</text>
</comment>
<evidence type="ECO:0000256" key="4">
    <source>
        <dbReference type="ARBA" id="ARBA00022692"/>
    </source>
</evidence>
<evidence type="ECO:0000313" key="9">
    <source>
        <dbReference type="EMBL" id="SDE92390.1"/>
    </source>
</evidence>
<comment type="function">
    <text evidence="7">Part of the tripartite ATP-independent periplasmic (TRAP) transport system.</text>
</comment>
<evidence type="ECO:0000313" key="10">
    <source>
        <dbReference type="Proteomes" id="UP000198994"/>
    </source>
</evidence>
<name>A0A1G7GW41_9RHOB</name>
<keyword evidence="5 7" id="KW-1133">Transmembrane helix</keyword>
<feature type="transmembrane region" description="Helical" evidence="7">
    <location>
        <begin position="92"/>
        <end position="117"/>
    </location>
</feature>
<proteinExistence type="inferred from homology"/>
<feature type="transmembrane region" description="Helical" evidence="7">
    <location>
        <begin position="60"/>
        <end position="80"/>
    </location>
</feature>
<protein>
    <recommendedName>
        <fullName evidence="7">TRAP transporter small permease protein</fullName>
    </recommendedName>
</protein>
<evidence type="ECO:0000256" key="7">
    <source>
        <dbReference type="RuleBase" id="RU369079"/>
    </source>
</evidence>
<comment type="similarity">
    <text evidence="7">Belongs to the TRAP transporter small permease family.</text>
</comment>
<evidence type="ECO:0000256" key="5">
    <source>
        <dbReference type="ARBA" id="ARBA00022989"/>
    </source>
</evidence>
<evidence type="ECO:0000256" key="3">
    <source>
        <dbReference type="ARBA" id="ARBA00022475"/>
    </source>
</evidence>
<keyword evidence="10" id="KW-1185">Reference proteome</keyword>
<dbReference type="Pfam" id="PF04290">
    <property type="entry name" value="DctQ"/>
    <property type="match status" value="1"/>
</dbReference>
<keyword evidence="6 7" id="KW-0472">Membrane</keyword>
<reference evidence="10" key="1">
    <citation type="submission" date="2016-10" db="EMBL/GenBank/DDBJ databases">
        <authorList>
            <person name="Varghese N."/>
            <person name="Submissions S."/>
        </authorList>
    </citation>
    <scope>NUCLEOTIDE SEQUENCE [LARGE SCALE GENOMIC DNA]</scope>
    <source>
        <strain evidence="10">DSM 10146</strain>
    </source>
</reference>
<keyword evidence="7" id="KW-0997">Cell inner membrane</keyword>
<feature type="domain" description="Tripartite ATP-independent periplasmic transporters DctQ component" evidence="8">
    <location>
        <begin position="36"/>
        <end position="164"/>
    </location>
</feature>
<accession>A0A1G7GW41</accession>
<dbReference type="STRING" id="282683.SAMN04488105_109249"/>
<dbReference type="GO" id="GO:0005886">
    <property type="term" value="C:plasma membrane"/>
    <property type="evidence" value="ECO:0007669"/>
    <property type="project" value="UniProtKB-SubCell"/>
</dbReference>
<feature type="transmembrane region" description="Helical" evidence="7">
    <location>
        <begin position="20"/>
        <end position="48"/>
    </location>
</feature>
<evidence type="ECO:0000256" key="1">
    <source>
        <dbReference type="ARBA" id="ARBA00004651"/>
    </source>
</evidence>
<dbReference type="AlphaFoldDB" id="A0A1G7GW41"/>
<dbReference type="OrthoDB" id="6183232at2"/>
<comment type="subcellular location">
    <subcellularLocation>
        <location evidence="7">Cell inner membrane</location>
        <topology evidence="7">Multi-pass membrane protein</topology>
    </subcellularLocation>
    <subcellularLocation>
        <location evidence="1">Cell membrane</location>
        <topology evidence="1">Multi-pass membrane protein</topology>
    </subcellularLocation>
</comment>
<dbReference type="Proteomes" id="UP000198994">
    <property type="component" value="Unassembled WGS sequence"/>
</dbReference>
<evidence type="ECO:0000259" key="8">
    <source>
        <dbReference type="Pfam" id="PF04290"/>
    </source>
</evidence>
<evidence type="ECO:0000256" key="6">
    <source>
        <dbReference type="ARBA" id="ARBA00023136"/>
    </source>
</evidence>
<dbReference type="InterPro" id="IPR055348">
    <property type="entry name" value="DctQ"/>
</dbReference>
<organism evidence="9 10">
    <name type="scientific">Salipiger thiooxidans</name>
    <dbReference type="NCBI Taxonomy" id="282683"/>
    <lineage>
        <taxon>Bacteria</taxon>
        <taxon>Pseudomonadati</taxon>
        <taxon>Pseudomonadota</taxon>
        <taxon>Alphaproteobacteria</taxon>
        <taxon>Rhodobacterales</taxon>
        <taxon>Roseobacteraceae</taxon>
        <taxon>Salipiger</taxon>
    </lineage>
</organism>
<dbReference type="EMBL" id="FNAV01000009">
    <property type="protein sequence ID" value="SDE92390.1"/>
    <property type="molecule type" value="Genomic_DNA"/>
</dbReference>
<dbReference type="RefSeq" id="WP_089960806.1">
    <property type="nucleotide sequence ID" value="NZ_FNAV01000009.1"/>
</dbReference>
<keyword evidence="2 7" id="KW-0813">Transport</keyword>
<keyword evidence="4 7" id="KW-0812">Transmembrane</keyword>